<comment type="caution">
    <text evidence="2">The sequence shown here is derived from an EMBL/GenBank/DDBJ whole genome shotgun (WGS) entry which is preliminary data.</text>
</comment>
<evidence type="ECO:0000256" key="1">
    <source>
        <dbReference type="SAM" id="SignalP"/>
    </source>
</evidence>
<sequence>MKRCFIFILLLLLTQANANADEQDLNQRYVYVPQTELKLVKTFQDWEVYHQVSNNTTKCYAFASPYRTKAFEGVREAPYLIISFKGKKQYSISLNPGFLIDKNNEIILKTNNRSYLLNSALPNYAWTYSSTQDKAIIEDMIKDGRSLSVRSYNVSDDTALDFYSLKGMTEALKYMEENCLIFYN</sequence>
<dbReference type="EMBL" id="JSWE01000223">
    <property type="protein sequence ID" value="KIE04139.1"/>
    <property type="molecule type" value="Genomic_DNA"/>
</dbReference>
<keyword evidence="1" id="KW-0732">Signal</keyword>
<dbReference type="RefSeq" id="WP_039459300.1">
    <property type="nucleotide sequence ID" value="NZ_JSWE01000223.1"/>
</dbReference>
<evidence type="ECO:0000313" key="3">
    <source>
        <dbReference type="Proteomes" id="UP000031258"/>
    </source>
</evidence>
<feature type="chain" id="PRO_5002151166" evidence="1">
    <location>
        <begin position="21"/>
        <end position="184"/>
    </location>
</feature>
<feature type="signal peptide" evidence="1">
    <location>
        <begin position="1"/>
        <end position="20"/>
    </location>
</feature>
<dbReference type="AlphaFoldDB" id="A0A0C1QF24"/>
<gene>
    <name evidence="2" type="ORF">NF27_JF00170</name>
</gene>
<dbReference type="STRING" id="86105.NF27_JF00170"/>
<organism evidence="2 3">
    <name type="scientific">Candidatus Jidaibacter acanthamoebae</name>
    <dbReference type="NCBI Taxonomy" id="86105"/>
    <lineage>
        <taxon>Bacteria</taxon>
        <taxon>Pseudomonadati</taxon>
        <taxon>Pseudomonadota</taxon>
        <taxon>Alphaproteobacteria</taxon>
        <taxon>Rickettsiales</taxon>
        <taxon>Candidatus Midichloriaceae</taxon>
        <taxon>Candidatus Jidaibacter</taxon>
    </lineage>
</organism>
<reference evidence="2 3" key="1">
    <citation type="submission" date="2014-11" db="EMBL/GenBank/DDBJ databases">
        <title>A Rickettsiales Symbiont of Amoebae With Ancient Features.</title>
        <authorList>
            <person name="Schulz F."/>
            <person name="Martijn J."/>
            <person name="Wascher F."/>
            <person name="Kostanjsek R."/>
            <person name="Ettema T.J."/>
            <person name="Horn M."/>
        </authorList>
    </citation>
    <scope>NUCLEOTIDE SEQUENCE [LARGE SCALE GENOMIC DNA]</scope>
    <source>
        <strain evidence="2 3">UWC36</strain>
    </source>
</reference>
<evidence type="ECO:0000313" key="2">
    <source>
        <dbReference type="EMBL" id="KIE04139.1"/>
    </source>
</evidence>
<protein>
    <submittedName>
        <fullName evidence="2">Uncharacterized protein</fullName>
    </submittedName>
</protein>
<dbReference type="Proteomes" id="UP000031258">
    <property type="component" value="Unassembled WGS sequence"/>
</dbReference>
<name>A0A0C1QF24_9RICK</name>
<accession>A0A0C1QF24</accession>
<keyword evidence="3" id="KW-1185">Reference proteome</keyword>
<dbReference type="OrthoDB" id="9806572at2"/>
<proteinExistence type="predicted"/>